<dbReference type="Gene3D" id="3.40.50.1820">
    <property type="entry name" value="alpha/beta hydrolase"/>
    <property type="match status" value="1"/>
</dbReference>
<dbReference type="Pfam" id="PF00561">
    <property type="entry name" value="Abhydrolase_1"/>
    <property type="match status" value="1"/>
</dbReference>
<dbReference type="PRINTS" id="PR00412">
    <property type="entry name" value="EPOXHYDRLASE"/>
</dbReference>
<dbReference type="GO" id="GO:0004301">
    <property type="term" value="F:epoxide hydrolase activity"/>
    <property type="evidence" value="ECO:0007669"/>
    <property type="project" value="TreeGrafter"/>
</dbReference>
<dbReference type="InterPro" id="IPR051340">
    <property type="entry name" value="Haloalkane_dehalogenase"/>
</dbReference>
<name>A0AAW0BY98_9AGAR</name>
<protein>
    <submittedName>
        <fullName evidence="3">Alpha/beta hydrolase fold protein</fullName>
    </submittedName>
</protein>
<reference evidence="3 4" key="1">
    <citation type="journal article" date="2024" name="J Genomics">
        <title>Draft genome sequencing and assembly of Favolaschia claudopus CIRM-BRFM 2984 isolated from oak limbs.</title>
        <authorList>
            <person name="Navarro D."/>
            <person name="Drula E."/>
            <person name="Chaduli D."/>
            <person name="Cazenave R."/>
            <person name="Ahrendt S."/>
            <person name="Wang J."/>
            <person name="Lipzen A."/>
            <person name="Daum C."/>
            <person name="Barry K."/>
            <person name="Grigoriev I.V."/>
            <person name="Favel A."/>
            <person name="Rosso M.N."/>
            <person name="Martin F."/>
        </authorList>
    </citation>
    <scope>NUCLEOTIDE SEQUENCE [LARGE SCALE GENOMIC DNA]</scope>
    <source>
        <strain evidence="3 4">CIRM-BRFM 2984</strain>
    </source>
</reference>
<evidence type="ECO:0000313" key="3">
    <source>
        <dbReference type="EMBL" id="KAK7031804.1"/>
    </source>
</evidence>
<dbReference type="InterPro" id="IPR000639">
    <property type="entry name" value="Epox_hydrolase-like"/>
</dbReference>
<dbReference type="PANTHER" id="PTHR42977">
    <property type="entry name" value="HYDROLASE-RELATED"/>
    <property type="match status" value="1"/>
</dbReference>
<keyword evidence="1 3" id="KW-0378">Hydrolase</keyword>
<sequence>MSTTEIKRVVVDSGISVFYRTASPENNSSAPTVLLLHGYPTSSHQYRNLIPILSKHYRVIAPDLPGFGFTTVPAEREYTYTFASLATTIGAFLDALSIKSFAVYIFDYGAPVALRLALQRPEAITAIISQNGNAYEDGLGAGWAPIRKYWESGSVEDRKIVNDGVVTFEATKWQYTHGTRDPEAIAPESYTLDWALLQRPGNLDIQLDLLYDYQNNVALYPQFQEYFRKSQVPLLAVWGKHDPFFIPPGAEAYKRDLPKAEVVFLDAGHFAGETETAEIAGLMLRFLEQVFA</sequence>
<accession>A0AAW0BY98</accession>
<feature type="domain" description="AB hydrolase-1" evidence="2">
    <location>
        <begin position="31"/>
        <end position="274"/>
    </location>
</feature>
<evidence type="ECO:0000313" key="4">
    <source>
        <dbReference type="Proteomes" id="UP001362999"/>
    </source>
</evidence>
<dbReference type="InterPro" id="IPR000073">
    <property type="entry name" value="AB_hydrolase_1"/>
</dbReference>
<dbReference type="PANTHER" id="PTHR42977:SF3">
    <property type="entry name" value="AB HYDROLASE-1 DOMAIN-CONTAINING PROTEIN"/>
    <property type="match status" value="1"/>
</dbReference>
<dbReference type="InterPro" id="IPR029058">
    <property type="entry name" value="AB_hydrolase_fold"/>
</dbReference>
<organism evidence="3 4">
    <name type="scientific">Favolaschia claudopus</name>
    <dbReference type="NCBI Taxonomy" id="2862362"/>
    <lineage>
        <taxon>Eukaryota</taxon>
        <taxon>Fungi</taxon>
        <taxon>Dikarya</taxon>
        <taxon>Basidiomycota</taxon>
        <taxon>Agaricomycotina</taxon>
        <taxon>Agaricomycetes</taxon>
        <taxon>Agaricomycetidae</taxon>
        <taxon>Agaricales</taxon>
        <taxon>Marasmiineae</taxon>
        <taxon>Mycenaceae</taxon>
        <taxon>Favolaschia</taxon>
    </lineage>
</organism>
<evidence type="ECO:0000259" key="2">
    <source>
        <dbReference type="Pfam" id="PF00561"/>
    </source>
</evidence>
<gene>
    <name evidence="3" type="ORF">R3P38DRAFT_3507924</name>
</gene>
<comment type="caution">
    <text evidence="3">The sequence shown here is derived from an EMBL/GenBank/DDBJ whole genome shotgun (WGS) entry which is preliminary data.</text>
</comment>
<evidence type="ECO:0000256" key="1">
    <source>
        <dbReference type="ARBA" id="ARBA00022801"/>
    </source>
</evidence>
<dbReference type="EMBL" id="JAWWNJ010000024">
    <property type="protein sequence ID" value="KAK7031804.1"/>
    <property type="molecule type" value="Genomic_DNA"/>
</dbReference>
<dbReference type="SUPFAM" id="SSF53474">
    <property type="entry name" value="alpha/beta-Hydrolases"/>
    <property type="match status" value="1"/>
</dbReference>
<dbReference type="Proteomes" id="UP001362999">
    <property type="component" value="Unassembled WGS sequence"/>
</dbReference>
<dbReference type="AlphaFoldDB" id="A0AAW0BY98"/>
<keyword evidence="4" id="KW-1185">Reference proteome</keyword>
<proteinExistence type="predicted"/>